<dbReference type="KEGG" id="faf:OE104_01740"/>
<evidence type="ECO:0000256" key="1">
    <source>
        <dbReference type="HAMAP-Rule" id="MF_01548"/>
    </source>
</evidence>
<keyword evidence="3" id="KW-1185">Reference proteome</keyword>
<protein>
    <recommendedName>
        <fullName evidence="1">UPF0354 protein OE104_01740</fullName>
    </recommendedName>
</protein>
<dbReference type="NCBIfam" id="NF010189">
    <property type="entry name" value="PRK13668.1"/>
    <property type="match status" value="1"/>
</dbReference>
<dbReference type="InterPro" id="IPR010838">
    <property type="entry name" value="DUF1444"/>
</dbReference>
<gene>
    <name evidence="2" type="ORF">OE104_01740</name>
</gene>
<dbReference type="Proteomes" id="UP001164718">
    <property type="component" value="Chromosome"/>
</dbReference>
<proteinExistence type="inferred from homology"/>
<sequence>MTVFKLKNILEERLGREDRLFTYDRENETLRIEQKDTKKGITVSLNPVVSKWEVEKEKAIDDVVYYVEEGLTAMHTESLLLGNEKKIYPVIRSTSFPTETEEGGKLLYDDHTAETRIFYAVDLGKTYRLIDERMIEKENWDQKRIREIAMFNVRSLPTPLKKDSVSGNDFYFLNTNDGYDASRILNDVFLQEMEEKVKGTFVISIPHQDVIIFADVQNNAGYDILAQMSMHFFTNGIVPVTSLSFLYKNGELEPIFIMAKNRPMGKE</sequence>
<dbReference type="HAMAP" id="MF_01548">
    <property type="entry name" value="UPF0354"/>
    <property type="match status" value="1"/>
</dbReference>
<comment type="similarity">
    <text evidence="1">Belongs to the UPF0354 family.</text>
</comment>
<evidence type="ECO:0000313" key="2">
    <source>
        <dbReference type="EMBL" id="WAA11192.1"/>
    </source>
</evidence>
<dbReference type="Pfam" id="PF07285">
    <property type="entry name" value="DUF1444"/>
    <property type="match status" value="1"/>
</dbReference>
<dbReference type="PIRSF" id="PIRSF012562">
    <property type="entry name" value="UCP012562"/>
    <property type="match status" value="1"/>
</dbReference>
<name>A0A9E8RZ00_9BACI</name>
<dbReference type="AlphaFoldDB" id="A0A9E8RZ00"/>
<dbReference type="EMBL" id="CP106878">
    <property type="protein sequence ID" value="WAA11192.1"/>
    <property type="molecule type" value="Genomic_DNA"/>
</dbReference>
<evidence type="ECO:0000313" key="3">
    <source>
        <dbReference type="Proteomes" id="UP001164718"/>
    </source>
</evidence>
<accession>A0A9E8RZ00</accession>
<organism evidence="2 3">
    <name type="scientific">Fervidibacillus albus</name>
    <dbReference type="NCBI Taxonomy" id="2980026"/>
    <lineage>
        <taxon>Bacteria</taxon>
        <taxon>Bacillati</taxon>
        <taxon>Bacillota</taxon>
        <taxon>Bacilli</taxon>
        <taxon>Bacillales</taxon>
        <taxon>Bacillaceae</taxon>
        <taxon>Fervidibacillus</taxon>
    </lineage>
</organism>
<dbReference type="RefSeq" id="WP_275419016.1">
    <property type="nucleotide sequence ID" value="NZ_CP106878.1"/>
</dbReference>
<reference evidence="2" key="1">
    <citation type="submission" date="2022-09" db="EMBL/GenBank/DDBJ databases">
        <title>Complete Genomes of Fervidibacillus albus and Fervidibacillus halotolerans isolated from tidal flat sediments.</title>
        <authorList>
            <person name="Kwon K.K."/>
            <person name="Yang S.-H."/>
            <person name="Park M.J."/>
            <person name="Oh H.-M."/>
        </authorList>
    </citation>
    <scope>NUCLEOTIDE SEQUENCE</scope>
    <source>
        <strain evidence="2">MEBiC13591</strain>
    </source>
</reference>